<protein>
    <submittedName>
        <fullName evidence="2">Uncharacterized protein</fullName>
    </submittedName>
</protein>
<accession>A0A1S0UMB8</accession>
<dbReference type="PANTHER" id="PTHR34256">
    <property type="entry name" value="UPF0561 PROTEIN C2ORF68"/>
    <property type="match status" value="1"/>
</dbReference>
<gene>
    <name evidence="2" type="ORF">LOAG_16535</name>
</gene>
<dbReference type="PANTHER" id="PTHR34256:SF1">
    <property type="entry name" value="UPF0561 PROTEIN C2ORF68"/>
    <property type="match status" value="1"/>
</dbReference>
<name>A0A1S0UMB8_LOALO</name>
<reference evidence="2" key="1">
    <citation type="submission" date="2012-04" db="EMBL/GenBank/DDBJ databases">
        <title>The Genome Sequence of Loa loa.</title>
        <authorList>
            <consortium name="The Broad Institute Genome Sequencing Platform"/>
            <consortium name="Broad Institute Genome Sequencing Center for Infectious Disease"/>
            <person name="Nutman T.B."/>
            <person name="Fink D.L."/>
            <person name="Russ C."/>
            <person name="Young S."/>
            <person name="Zeng Q."/>
            <person name="Gargeya S."/>
            <person name="Alvarado L."/>
            <person name="Berlin A."/>
            <person name="Chapman S.B."/>
            <person name="Chen Z."/>
            <person name="Freedman E."/>
            <person name="Gellesch M."/>
            <person name="Goldberg J."/>
            <person name="Griggs A."/>
            <person name="Gujja S."/>
            <person name="Heilman E.R."/>
            <person name="Heiman D."/>
            <person name="Howarth C."/>
            <person name="Mehta T."/>
            <person name="Neiman D."/>
            <person name="Pearson M."/>
            <person name="Roberts A."/>
            <person name="Saif S."/>
            <person name="Shea T."/>
            <person name="Shenoy N."/>
            <person name="Sisk P."/>
            <person name="Stolte C."/>
            <person name="Sykes S."/>
            <person name="White J."/>
            <person name="Yandava C."/>
            <person name="Haas B."/>
            <person name="Henn M.R."/>
            <person name="Nusbaum C."/>
            <person name="Birren B."/>
        </authorList>
    </citation>
    <scope>NUCLEOTIDE SEQUENCE [LARGE SCALE GENOMIC DNA]</scope>
</reference>
<dbReference type="EMBL" id="JH712072">
    <property type="protein sequence ID" value="EJD76518.1"/>
    <property type="molecule type" value="Genomic_DNA"/>
</dbReference>
<dbReference type="GeneID" id="9942368"/>
<proteinExistence type="inferred from homology"/>
<dbReference type="InterPro" id="IPR018888">
    <property type="entry name" value="UPF0561"/>
</dbReference>
<sequence length="248" mass="28513">MILVKSLTAMATEKLLLKTSGQQFLDGVDYMYRVGLSPDRLSVMETTSGKFILQFHSRCDLRPRMILVKSLTAMATEKLLLKTSGQQFLDGVDYMYRVGLSPDRLSVMETTSGKFILQFHSRCDLRPFAANYPTFQRLLRGIVHIRAWRIQSIEFLNVDFKIVDIPEVERTLERLEVNLVLLRNCTYNTIMKSSHAYQVLLALNRNKKCIVCEYGDDRLKDRVLRGYQRHSLNNNNVPGLNAAPVAYN</sequence>
<dbReference type="OrthoDB" id="5861529at2759"/>
<evidence type="ECO:0000313" key="2">
    <source>
        <dbReference type="EMBL" id="EJD76518.1"/>
    </source>
</evidence>
<dbReference type="KEGG" id="loa:LOAG_16535"/>
<comment type="similarity">
    <text evidence="1">Belongs to the UPF0561 family.</text>
</comment>
<dbReference type="AlphaFoldDB" id="A0A1S0UMB8"/>
<dbReference type="OMA" id="RAWRIQS"/>
<dbReference type="InParanoid" id="A0A1S0UMB8"/>
<dbReference type="RefSeq" id="XP_020307309.1">
    <property type="nucleotide sequence ID" value="XM_020449189.1"/>
</dbReference>
<evidence type="ECO:0000256" key="1">
    <source>
        <dbReference type="ARBA" id="ARBA00006905"/>
    </source>
</evidence>
<organism evidence="2">
    <name type="scientific">Loa loa</name>
    <name type="common">Eye worm</name>
    <name type="synonym">Filaria loa</name>
    <dbReference type="NCBI Taxonomy" id="7209"/>
    <lineage>
        <taxon>Eukaryota</taxon>
        <taxon>Metazoa</taxon>
        <taxon>Ecdysozoa</taxon>
        <taxon>Nematoda</taxon>
        <taxon>Chromadorea</taxon>
        <taxon>Rhabditida</taxon>
        <taxon>Spirurina</taxon>
        <taxon>Spiruromorpha</taxon>
        <taxon>Filarioidea</taxon>
        <taxon>Onchocercidae</taxon>
        <taxon>Loa</taxon>
    </lineage>
</organism>
<dbReference type="CTD" id="9942368"/>